<comment type="pathway">
    <text evidence="1">Metabolic intermediate biosynthesis; chorismate biosynthesis; chorismate from D-erythrose 4-phosphate and phosphoenolpyruvate: step 7/7.</text>
</comment>
<dbReference type="AlphaFoldDB" id="A0A1J6JSB9"/>
<keyword evidence="9" id="KW-1185">Reference proteome</keyword>
<keyword evidence="7" id="KW-1133">Transmembrane helix</keyword>
<organism evidence="8 9">
    <name type="scientific">Nicotiana attenuata</name>
    <name type="common">Coyote tobacco</name>
    <dbReference type="NCBI Taxonomy" id="49451"/>
    <lineage>
        <taxon>Eukaryota</taxon>
        <taxon>Viridiplantae</taxon>
        <taxon>Streptophyta</taxon>
        <taxon>Embryophyta</taxon>
        <taxon>Tracheophyta</taxon>
        <taxon>Spermatophyta</taxon>
        <taxon>Magnoliopsida</taxon>
        <taxon>eudicotyledons</taxon>
        <taxon>Gunneridae</taxon>
        <taxon>Pentapetalae</taxon>
        <taxon>asterids</taxon>
        <taxon>lamiids</taxon>
        <taxon>Solanales</taxon>
        <taxon>Solanaceae</taxon>
        <taxon>Nicotianoideae</taxon>
        <taxon>Nicotianeae</taxon>
        <taxon>Nicotiana</taxon>
    </lineage>
</organism>
<dbReference type="GO" id="GO:0009423">
    <property type="term" value="P:chorismate biosynthetic process"/>
    <property type="evidence" value="ECO:0007669"/>
    <property type="project" value="TreeGrafter"/>
</dbReference>
<dbReference type="Gramene" id="OIT19420">
    <property type="protein sequence ID" value="OIT19420"/>
    <property type="gene ID" value="A4A49_62797"/>
</dbReference>
<evidence type="ECO:0000256" key="4">
    <source>
        <dbReference type="ARBA" id="ARBA00022605"/>
    </source>
</evidence>
<keyword evidence="4" id="KW-0028">Amino-acid biosynthesis</keyword>
<evidence type="ECO:0000313" key="9">
    <source>
        <dbReference type="Proteomes" id="UP000187609"/>
    </source>
</evidence>
<evidence type="ECO:0000256" key="3">
    <source>
        <dbReference type="ARBA" id="ARBA00013036"/>
    </source>
</evidence>
<dbReference type="GO" id="GO:0009073">
    <property type="term" value="P:aromatic amino acid family biosynthetic process"/>
    <property type="evidence" value="ECO:0007669"/>
    <property type="project" value="UniProtKB-KW"/>
</dbReference>
<dbReference type="GO" id="GO:0010181">
    <property type="term" value="F:FMN binding"/>
    <property type="evidence" value="ECO:0007669"/>
    <property type="project" value="TreeGrafter"/>
</dbReference>
<dbReference type="STRING" id="49451.A0A1J6JSB9"/>
<dbReference type="GO" id="GO:0005829">
    <property type="term" value="C:cytosol"/>
    <property type="evidence" value="ECO:0007669"/>
    <property type="project" value="TreeGrafter"/>
</dbReference>
<reference evidence="8" key="1">
    <citation type="submission" date="2016-11" db="EMBL/GenBank/DDBJ databases">
        <title>The genome of Nicotiana attenuata.</title>
        <authorList>
            <person name="Xu S."/>
            <person name="Brockmoeller T."/>
            <person name="Gaquerel E."/>
            <person name="Navarro A."/>
            <person name="Kuhl H."/>
            <person name="Gase K."/>
            <person name="Ling Z."/>
            <person name="Zhou W."/>
            <person name="Kreitzer C."/>
            <person name="Stanke M."/>
            <person name="Tang H."/>
            <person name="Lyons E."/>
            <person name="Pandey P."/>
            <person name="Pandey S.P."/>
            <person name="Timmermann B."/>
            <person name="Baldwin I.T."/>
        </authorList>
    </citation>
    <scope>NUCLEOTIDE SEQUENCE [LARGE SCALE GENOMIC DNA]</scope>
    <source>
        <strain evidence="8">UT</strain>
    </source>
</reference>
<comment type="similarity">
    <text evidence="2">Belongs to the chorismate synthase family.</text>
</comment>
<gene>
    <name evidence="8" type="primary">CS1_0</name>
    <name evidence="8" type="ORF">A4A49_62797</name>
</gene>
<keyword evidence="5" id="KW-0057">Aromatic amino acid biosynthesis</keyword>
<dbReference type="GO" id="GO:0008652">
    <property type="term" value="P:amino acid biosynthetic process"/>
    <property type="evidence" value="ECO:0007669"/>
    <property type="project" value="UniProtKB-KW"/>
</dbReference>
<dbReference type="Gene3D" id="3.60.150.10">
    <property type="entry name" value="Chorismate synthase AroC"/>
    <property type="match status" value="1"/>
</dbReference>
<dbReference type="InterPro" id="IPR035904">
    <property type="entry name" value="Chorismate_synth_AroC_sf"/>
</dbReference>
<evidence type="ECO:0000256" key="6">
    <source>
        <dbReference type="ARBA" id="ARBA00023239"/>
    </source>
</evidence>
<dbReference type="PANTHER" id="PTHR21085:SF0">
    <property type="entry name" value="CHORISMATE SYNTHASE"/>
    <property type="match status" value="1"/>
</dbReference>
<dbReference type="EC" id="4.2.3.5" evidence="3"/>
<name>A0A1J6JSB9_NICAT</name>
<dbReference type="Pfam" id="PF01264">
    <property type="entry name" value="Chorismate_synt"/>
    <property type="match status" value="1"/>
</dbReference>
<dbReference type="SUPFAM" id="SSF103263">
    <property type="entry name" value="Chorismate synthase, AroC"/>
    <property type="match status" value="1"/>
</dbReference>
<evidence type="ECO:0000256" key="5">
    <source>
        <dbReference type="ARBA" id="ARBA00023141"/>
    </source>
</evidence>
<keyword evidence="7" id="KW-0472">Membrane</keyword>
<evidence type="ECO:0000313" key="8">
    <source>
        <dbReference type="EMBL" id="OIT19420.1"/>
    </source>
</evidence>
<evidence type="ECO:0000256" key="2">
    <source>
        <dbReference type="ARBA" id="ARBA00008014"/>
    </source>
</evidence>
<dbReference type="InterPro" id="IPR000453">
    <property type="entry name" value="Chorismate_synth"/>
</dbReference>
<dbReference type="SMR" id="A0A1J6JSB9"/>
<dbReference type="EMBL" id="MJEQ01007434">
    <property type="protein sequence ID" value="OIT19420.1"/>
    <property type="molecule type" value="Genomic_DNA"/>
</dbReference>
<proteinExistence type="inferred from homology"/>
<dbReference type="GO" id="GO:0004107">
    <property type="term" value="F:chorismate synthase activity"/>
    <property type="evidence" value="ECO:0007669"/>
    <property type="project" value="UniProtKB-EC"/>
</dbReference>
<sequence length="72" mass="7953">MTGSEHNDEFYMDEHGRIRTRTNRSGGIQGGISNGEVINMKIAFKPTSTIAVSTLTLCLPSIYFFFVLPGVK</sequence>
<comment type="caution">
    <text evidence="8">The sequence shown here is derived from an EMBL/GenBank/DDBJ whole genome shotgun (WGS) entry which is preliminary data.</text>
</comment>
<dbReference type="Proteomes" id="UP000187609">
    <property type="component" value="Unassembled WGS sequence"/>
</dbReference>
<keyword evidence="6" id="KW-0456">Lyase</keyword>
<feature type="transmembrane region" description="Helical" evidence="7">
    <location>
        <begin position="50"/>
        <end position="71"/>
    </location>
</feature>
<dbReference type="PANTHER" id="PTHR21085">
    <property type="entry name" value="CHORISMATE SYNTHASE"/>
    <property type="match status" value="1"/>
</dbReference>
<accession>A0A1J6JSB9</accession>
<evidence type="ECO:0000256" key="1">
    <source>
        <dbReference type="ARBA" id="ARBA00005044"/>
    </source>
</evidence>
<evidence type="ECO:0000256" key="7">
    <source>
        <dbReference type="SAM" id="Phobius"/>
    </source>
</evidence>
<protein>
    <recommendedName>
        <fullName evidence="3">chorismate synthase</fullName>
        <ecNumber evidence="3">4.2.3.5</ecNumber>
    </recommendedName>
</protein>
<keyword evidence="7" id="KW-0812">Transmembrane</keyword>